<dbReference type="RefSeq" id="WP_046996434.1">
    <property type="nucleotide sequence ID" value="NZ_JAIQ01000071.1"/>
</dbReference>
<dbReference type="EMBL" id="JAIQ01000071">
    <property type="protein sequence ID" value="KLE01203.1"/>
    <property type="molecule type" value="Genomic_DNA"/>
</dbReference>
<proteinExistence type="predicted"/>
<evidence type="ECO:0000313" key="2">
    <source>
        <dbReference type="Proteomes" id="UP000035514"/>
    </source>
</evidence>
<dbReference type="Proteomes" id="UP000035514">
    <property type="component" value="Unassembled WGS sequence"/>
</dbReference>
<dbReference type="AlphaFoldDB" id="A0A0G9KAH0"/>
<gene>
    <name evidence="1" type="ORF">AA20_04070</name>
</gene>
<dbReference type="PATRIC" id="fig|1447256.3.peg.788"/>
<accession>A0A0G9KAH0</accession>
<evidence type="ECO:0000313" key="1">
    <source>
        <dbReference type="EMBL" id="KLE01203.1"/>
    </source>
</evidence>
<name>A0A0G9KAH0_9BACT</name>
<sequence>MINLPIFRAKTIKQDYNEWEECQQLKKIDGVWYAIGFYDYKREVKTYLGDWETTHLILIRKSTAISEVNTAEIIDISTLSIHFPDMIDSQGNKIFASLQEDGRGGDIIETELKRVCTAKYKEYFFYADNKDYHCNCFGFIHSKIIGIQE</sequence>
<protein>
    <submittedName>
        <fullName evidence="1">Uncharacterized protein</fullName>
    </submittedName>
</protein>
<comment type="caution">
    <text evidence="1">The sequence shown here is derived from an EMBL/GenBank/DDBJ whole genome shotgun (WGS) entry which is preliminary data.</text>
</comment>
<organism evidence="1 2">
    <name type="scientific">Aliarcobacter butzleri L348</name>
    <dbReference type="NCBI Taxonomy" id="1447256"/>
    <lineage>
        <taxon>Bacteria</taxon>
        <taxon>Pseudomonadati</taxon>
        <taxon>Campylobacterota</taxon>
        <taxon>Epsilonproteobacteria</taxon>
        <taxon>Campylobacterales</taxon>
        <taxon>Arcobacteraceae</taxon>
        <taxon>Aliarcobacter</taxon>
    </lineage>
</organism>
<reference evidence="1 2" key="1">
    <citation type="submission" date="2014-01" db="EMBL/GenBank/DDBJ databases">
        <title>Development of a Comparative Genomic Fingerprinting Assay for High Resolution Genotyping of Arcobacter butzleri.</title>
        <authorList>
            <person name="Webb A.L."/>
            <person name="Inglis G.D."/>
            <person name="Kruczkiewicz P."/>
            <person name="Selinger L.B."/>
            <person name="Taboada E.N."/>
        </authorList>
    </citation>
    <scope>NUCLEOTIDE SEQUENCE [LARGE SCALE GENOMIC DNA]</scope>
    <source>
        <strain evidence="1 2">L348</strain>
    </source>
</reference>